<organism evidence="4 5">
    <name type="scientific">Bordetella genomosp. 1</name>
    <dbReference type="NCBI Taxonomy" id="1395607"/>
    <lineage>
        <taxon>Bacteria</taxon>
        <taxon>Pseudomonadati</taxon>
        <taxon>Pseudomonadota</taxon>
        <taxon>Betaproteobacteria</taxon>
        <taxon>Burkholderiales</taxon>
        <taxon>Alcaligenaceae</taxon>
        <taxon>Bordetella</taxon>
    </lineage>
</organism>
<dbReference type="EMBL" id="NEVL01000001">
    <property type="protein sequence ID" value="OZI40945.1"/>
    <property type="molecule type" value="Genomic_DNA"/>
</dbReference>
<dbReference type="PANTHER" id="PTHR30273:SF2">
    <property type="entry name" value="PROTEIN FECR"/>
    <property type="match status" value="1"/>
</dbReference>
<evidence type="ECO:0000256" key="2">
    <source>
        <dbReference type="SAM" id="Phobius"/>
    </source>
</evidence>
<evidence type="ECO:0000313" key="4">
    <source>
        <dbReference type="EMBL" id="OZI40945.1"/>
    </source>
</evidence>
<dbReference type="InterPro" id="IPR012373">
    <property type="entry name" value="Ferrdict_sens_TM"/>
</dbReference>
<dbReference type="PANTHER" id="PTHR30273">
    <property type="entry name" value="PERIPLASMIC SIGNAL SENSOR AND SIGMA FACTOR ACTIVATOR FECR-RELATED"/>
    <property type="match status" value="1"/>
</dbReference>
<gene>
    <name evidence="4" type="ORF">CEG14_04140</name>
</gene>
<dbReference type="AlphaFoldDB" id="A0A261SUW2"/>
<protein>
    <recommendedName>
        <fullName evidence="3">FecR protein domain-containing protein</fullName>
    </recommendedName>
</protein>
<dbReference type="GO" id="GO:0016989">
    <property type="term" value="F:sigma factor antagonist activity"/>
    <property type="evidence" value="ECO:0007669"/>
    <property type="project" value="TreeGrafter"/>
</dbReference>
<accession>A0A261SUW2</accession>
<feature type="transmembrane region" description="Helical" evidence="2">
    <location>
        <begin position="25"/>
        <end position="48"/>
    </location>
</feature>
<dbReference type="Gene3D" id="2.60.120.1440">
    <property type="match status" value="1"/>
</dbReference>
<feature type="domain" description="FecR protein" evidence="3">
    <location>
        <begin position="58"/>
        <end position="120"/>
    </location>
</feature>
<evidence type="ECO:0000256" key="1">
    <source>
        <dbReference type="SAM" id="MobiDB-lite"/>
    </source>
</evidence>
<dbReference type="Pfam" id="PF04773">
    <property type="entry name" value="FecR"/>
    <property type="match status" value="1"/>
</dbReference>
<comment type="caution">
    <text evidence="4">The sequence shown here is derived from an EMBL/GenBank/DDBJ whole genome shotgun (WGS) entry which is preliminary data.</text>
</comment>
<feature type="region of interest" description="Disordered" evidence="1">
    <location>
        <begin position="191"/>
        <end position="213"/>
    </location>
</feature>
<dbReference type="RefSeq" id="WP_094825058.1">
    <property type="nucleotide sequence ID" value="NZ_NEVL01000001.1"/>
</dbReference>
<evidence type="ECO:0000259" key="3">
    <source>
        <dbReference type="Pfam" id="PF04773"/>
    </source>
</evidence>
<keyword evidence="2" id="KW-0472">Membrane</keyword>
<keyword evidence="2" id="KW-1133">Transmembrane helix</keyword>
<evidence type="ECO:0000313" key="5">
    <source>
        <dbReference type="Proteomes" id="UP000217005"/>
    </source>
</evidence>
<proteinExistence type="predicted"/>
<dbReference type="OrthoDB" id="8682700at2"/>
<dbReference type="Proteomes" id="UP000217005">
    <property type="component" value="Unassembled WGS sequence"/>
</dbReference>
<dbReference type="InterPro" id="IPR006860">
    <property type="entry name" value="FecR"/>
</dbReference>
<name>A0A261SUW2_9BORD</name>
<keyword evidence="2" id="KW-0812">Transmembrane</keyword>
<sequence>MSTIDPNRSNVVKLDRRARIRRRTIPAVVVAGVVLAVIVLTFLIAGTMRERTPNWRERVTTATGQHSAVYMPDGSFIAANGNTALLAQVYPRRREITLSQGEAWFQVSYEYMATFVVRTGLEGVEITPASSAHEDYAFNVQYVPDTTLSVQVERGPVRVRTRTAGAREFIELKTGEGITVDLPGRRHQIGRIDPDHVGGWRDASATPAATSAR</sequence>
<reference evidence="4 5" key="1">
    <citation type="submission" date="2017-05" db="EMBL/GenBank/DDBJ databases">
        <title>Complete and WGS of Bordetella genogroups.</title>
        <authorList>
            <person name="Spilker T."/>
            <person name="LiPuma J."/>
        </authorList>
    </citation>
    <scope>NUCLEOTIDE SEQUENCE [LARGE SCALE GENOMIC DNA]</scope>
    <source>
        <strain evidence="4 5">AU17610</strain>
    </source>
</reference>